<protein>
    <submittedName>
        <fullName evidence="2">Uncharacterized protein</fullName>
    </submittedName>
</protein>
<dbReference type="Proteomes" id="UP000737018">
    <property type="component" value="Unassembled WGS sequence"/>
</dbReference>
<sequence length="121" mass="13513">MEIQLLLQGITKWVKILVACNGVGEIFFSQAYNRLQHLQLCRRNKIGPTCNDQALTWMIARCSRKFGILGGKDNGFASDEICQTVTADDDICGTYIQALQTQDQGPQRPVRMSTAPDSCSW</sequence>
<reference evidence="2" key="1">
    <citation type="submission" date="2020-03" db="EMBL/GenBank/DDBJ databases">
        <title>Castanea mollissima Vanexum genome sequencing.</title>
        <authorList>
            <person name="Staton M."/>
        </authorList>
    </citation>
    <scope>NUCLEOTIDE SEQUENCE</scope>
    <source>
        <tissue evidence="2">Leaf</tissue>
    </source>
</reference>
<dbReference type="EMBL" id="JRKL02005434">
    <property type="protein sequence ID" value="KAF3950475.1"/>
    <property type="molecule type" value="Genomic_DNA"/>
</dbReference>
<evidence type="ECO:0000313" key="3">
    <source>
        <dbReference type="Proteomes" id="UP000737018"/>
    </source>
</evidence>
<name>A0A8J4QBP0_9ROSI</name>
<dbReference type="AlphaFoldDB" id="A0A8J4QBP0"/>
<proteinExistence type="predicted"/>
<evidence type="ECO:0000313" key="2">
    <source>
        <dbReference type="EMBL" id="KAF3950475.1"/>
    </source>
</evidence>
<evidence type="ECO:0000256" key="1">
    <source>
        <dbReference type="SAM" id="MobiDB-lite"/>
    </source>
</evidence>
<keyword evidence="3" id="KW-1185">Reference proteome</keyword>
<organism evidence="2 3">
    <name type="scientific">Castanea mollissima</name>
    <name type="common">Chinese chestnut</name>
    <dbReference type="NCBI Taxonomy" id="60419"/>
    <lineage>
        <taxon>Eukaryota</taxon>
        <taxon>Viridiplantae</taxon>
        <taxon>Streptophyta</taxon>
        <taxon>Embryophyta</taxon>
        <taxon>Tracheophyta</taxon>
        <taxon>Spermatophyta</taxon>
        <taxon>Magnoliopsida</taxon>
        <taxon>eudicotyledons</taxon>
        <taxon>Gunneridae</taxon>
        <taxon>Pentapetalae</taxon>
        <taxon>rosids</taxon>
        <taxon>fabids</taxon>
        <taxon>Fagales</taxon>
        <taxon>Fagaceae</taxon>
        <taxon>Castanea</taxon>
    </lineage>
</organism>
<accession>A0A8J4QBP0</accession>
<gene>
    <name evidence="2" type="ORF">CMV_023777</name>
</gene>
<feature type="region of interest" description="Disordered" evidence="1">
    <location>
        <begin position="102"/>
        <end position="121"/>
    </location>
</feature>
<comment type="caution">
    <text evidence="2">The sequence shown here is derived from an EMBL/GenBank/DDBJ whole genome shotgun (WGS) entry which is preliminary data.</text>
</comment>